<feature type="signal peptide" evidence="1">
    <location>
        <begin position="1"/>
        <end position="17"/>
    </location>
</feature>
<reference evidence="2" key="1">
    <citation type="submission" date="2022-06" db="EMBL/GenBank/DDBJ databases">
        <title>Complete genome sequences of two strains of the flax pathogen Septoria linicola.</title>
        <authorList>
            <person name="Lapalu N."/>
            <person name="Simon A."/>
            <person name="Demenou B."/>
            <person name="Paumier D."/>
            <person name="Guillot M.-P."/>
            <person name="Gout L."/>
            <person name="Valade R."/>
        </authorList>
    </citation>
    <scope>NUCLEOTIDE SEQUENCE</scope>
    <source>
        <strain evidence="2">SE15195</strain>
    </source>
</reference>
<evidence type="ECO:0000313" key="3">
    <source>
        <dbReference type="Proteomes" id="UP001056384"/>
    </source>
</evidence>
<dbReference type="AlphaFoldDB" id="A0A9Q9AZB1"/>
<sequence length="144" mass="15528">MFRLFALLSLAASYAMADPENLCRVTNNYGCTVQGVNCNDEFTDDGRVPTFAPAVASFCPGAGRTKSEDSRVCCTTNNLNGGYCPNFDELEGYGFIIRGFGANQDIQPKLGPAVVKCNQRGGPHYCTRMIRVGGTVTCTDQGLY</sequence>
<organism evidence="2 3">
    <name type="scientific">Septoria linicola</name>
    <dbReference type="NCBI Taxonomy" id="215465"/>
    <lineage>
        <taxon>Eukaryota</taxon>
        <taxon>Fungi</taxon>
        <taxon>Dikarya</taxon>
        <taxon>Ascomycota</taxon>
        <taxon>Pezizomycotina</taxon>
        <taxon>Dothideomycetes</taxon>
        <taxon>Dothideomycetidae</taxon>
        <taxon>Mycosphaerellales</taxon>
        <taxon>Mycosphaerellaceae</taxon>
        <taxon>Septoria</taxon>
    </lineage>
</organism>
<accession>A0A9Q9AZB1</accession>
<gene>
    <name evidence="2" type="ORF">Slin15195_G114630</name>
</gene>
<evidence type="ECO:0000313" key="2">
    <source>
        <dbReference type="EMBL" id="USW58144.1"/>
    </source>
</evidence>
<name>A0A9Q9AZB1_9PEZI</name>
<evidence type="ECO:0000256" key="1">
    <source>
        <dbReference type="SAM" id="SignalP"/>
    </source>
</evidence>
<keyword evidence="3" id="KW-1185">Reference proteome</keyword>
<keyword evidence="1" id="KW-0732">Signal</keyword>
<evidence type="ECO:0008006" key="4">
    <source>
        <dbReference type="Google" id="ProtNLM"/>
    </source>
</evidence>
<dbReference type="Proteomes" id="UP001056384">
    <property type="component" value="Chromosome 10"/>
</dbReference>
<dbReference type="EMBL" id="CP099427">
    <property type="protein sequence ID" value="USW58144.1"/>
    <property type="molecule type" value="Genomic_DNA"/>
</dbReference>
<feature type="chain" id="PRO_5040445639" description="Hydrophobin" evidence="1">
    <location>
        <begin position="18"/>
        <end position="144"/>
    </location>
</feature>
<protein>
    <recommendedName>
        <fullName evidence="4">Hydrophobin</fullName>
    </recommendedName>
</protein>
<proteinExistence type="predicted"/>